<evidence type="ECO:0000256" key="2">
    <source>
        <dbReference type="SAM" id="MobiDB-lite"/>
    </source>
</evidence>
<dbReference type="GO" id="GO:0033194">
    <property type="term" value="P:response to hydroperoxide"/>
    <property type="evidence" value="ECO:0007669"/>
    <property type="project" value="TreeGrafter"/>
</dbReference>
<feature type="region of interest" description="Disordered" evidence="2">
    <location>
        <begin position="235"/>
        <end position="263"/>
    </location>
</feature>
<dbReference type="PANTHER" id="PTHR30283">
    <property type="entry name" value="PEROXIDE STRESS RESPONSE PROTEIN YAAA"/>
    <property type="match status" value="1"/>
</dbReference>
<organism evidence="3 4">
    <name type="scientific">Gimesia chilikensis</name>
    <dbReference type="NCBI Taxonomy" id="2605989"/>
    <lineage>
        <taxon>Bacteria</taxon>
        <taxon>Pseudomonadati</taxon>
        <taxon>Planctomycetota</taxon>
        <taxon>Planctomycetia</taxon>
        <taxon>Planctomycetales</taxon>
        <taxon>Planctomycetaceae</taxon>
        <taxon>Gimesia</taxon>
    </lineage>
</organism>
<dbReference type="NCBIfam" id="NF002542">
    <property type="entry name" value="PRK02101.1-3"/>
    <property type="match status" value="1"/>
</dbReference>
<proteinExistence type="inferred from homology"/>
<protein>
    <recommendedName>
        <fullName evidence="1">UPF0246 protein HG66A1_47670</fullName>
    </recommendedName>
</protein>
<keyword evidence="4" id="KW-1185">Reference proteome</keyword>
<sequence length="263" mass="29760">MLTVLSPAKSLNLDPQKQTTKYSAPEFLEEAETLVNKLKRMSRKALGELMSISDDLSELNHGRFNEWSRPFTTKNAKQAVLTFNGDVYQGLNASQFKARDLAYAQDHLRILSGLYGVLRPLDLMQAYRLEMGTSLKTRQGNSLYDFWGDKITESLKADLDQQKQRALVNLASNEYFKSVKPKQLGCPVITPVFKEIKDGKSRTIALFAKQARGRMAAWMIQNRIDAPEDLTGFNLDGYEYQPDESTDSKLTFSRPQPPPVGKK</sequence>
<name>A0A517PUA5_9PLAN</name>
<gene>
    <name evidence="3" type="ORF">HG66A1_47670</name>
</gene>
<dbReference type="RefSeq" id="WP_145189643.1">
    <property type="nucleotide sequence ID" value="NZ_CP036266.1"/>
</dbReference>
<evidence type="ECO:0000313" key="3">
    <source>
        <dbReference type="EMBL" id="QDT22956.1"/>
    </source>
</evidence>
<evidence type="ECO:0000313" key="4">
    <source>
        <dbReference type="Proteomes" id="UP000320421"/>
    </source>
</evidence>
<dbReference type="AlphaFoldDB" id="A0A517PUA5"/>
<dbReference type="PANTHER" id="PTHR30283:SF4">
    <property type="entry name" value="PEROXIDE STRESS RESISTANCE PROTEIN YAAA"/>
    <property type="match status" value="1"/>
</dbReference>
<reference evidence="3 4" key="1">
    <citation type="submission" date="2019-02" db="EMBL/GenBank/DDBJ databases">
        <title>Deep-cultivation of Planctomycetes and their phenomic and genomic characterization uncovers novel biology.</title>
        <authorList>
            <person name="Wiegand S."/>
            <person name="Jogler M."/>
            <person name="Boedeker C."/>
            <person name="Pinto D."/>
            <person name="Vollmers J."/>
            <person name="Rivas-Marin E."/>
            <person name="Kohn T."/>
            <person name="Peeters S.H."/>
            <person name="Heuer A."/>
            <person name="Rast P."/>
            <person name="Oberbeckmann S."/>
            <person name="Bunk B."/>
            <person name="Jeske O."/>
            <person name="Meyerdierks A."/>
            <person name="Storesund J.E."/>
            <person name="Kallscheuer N."/>
            <person name="Luecker S."/>
            <person name="Lage O.M."/>
            <person name="Pohl T."/>
            <person name="Merkel B.J."/>
            <person name="Hornburger P."/>
            <person name="Mueller R.-W."/>
            <person name="Bruemmer F."/>
            <person name="Labrenz M."/>
            <person name="Spormann A.M."/>
            <person name="Op den Camp H."/>
            <person name="Overmann J."/>
            <person name="Amann R."/>
            <person name="Jetten M.S.M."/>
            <person name="Mascher T."/>
            <person name="Medema M.H."/>
            <person name="Devos D.P."/>
            <person name="Kaster A.-K."/>
            <person name="Ovreas L."/>
            <person name="Rohde M."/>
            <person name="Galperin M.Y."/>
            <person name="Jogler C."/>
        </authorList>
    </citation>
    <scope>NUCLEOTIDE SEQUENCE [LARGE SCALE GENOMIC DNA]</scope>
    <source>
        <strain evidence="3 4">HG66A1</strain>
    </source>
</reference>
<dbReference type="Pfam" id="PF03883">
    <property type="entry name" value="H2O2_YaaD"/>
    <property type="match status" value="1"/>
</dbReference>
<accession>A0A517PUA5</accession>
<dbReference type="Proteomes" id="UP000320421">
    <property type="component" value="Chromosome"/>
</dbReference>
<dbReference type="GO" id="GO:0005829">
    <property type="term" value="C:cytosol"/>
    <property type="evidence" value="ECO:0007669"/>
    <property type="project" value="TreeGrafter"/>
</dbReference>
<dbReference type="InterPro" id="IPR005583">
    <property type="entry name" value="YaaA"/>
</dbReference>
<comment type="similarity">
    <text evidence="1">Belongs to the UPF0246 family.</text>
</comment>
<dbReference type="HAMAP" id="MF_00652">
    <property type="entry name" value="UPF0246"/>
    <property type="match status" value="1"/>
</dbReference>
<dbReference type="OrthoDB" id="9777133at2"/>
<evidence type="ECO:0000256" key="1">
    <source>
        <dbReference type="HAMAP-Rule" id="MF_00652"/>
    </source>
</evidence>
<dbReference type="EMBL" id="CP036266">
    <property type="protein sequence ID" value="QDT22956.1"/>
    <property type="molecule type" value="Genomic_DNA"/>
</dbReference>